<gene>
    <name evidence="1" type="ORF">LMG29542_03477</name>
</gene>
<dbReference type="Proteomes" id="UP000494363">
    <property type="component" value="Unassembled WGS sequence"/>
</dbReference>
<accession>A0A6J5DXY2</accession>
<organism evidence="1 2">
    <name type="scientific">Paraburkholderia humisilvae</name>
    <dbReference type="NCBI Taxonomy" id="627669"/>
    <lineage>
        <taxon>Bacteria</taxon>
        <taxon>Pseudomonadati</taxon>
        <taxon>Pseudomonadota</taxon>
        <taxon>Betaproteobacteria</taxon>
        <taxon>Burkholderiales</taxon>
        <taxon>Burkholderiaceae</taxon>
        <taxon>Paraburkholderia</taxon>
    </lineage>
</organism>
<protein>
    <submittedName>
        <fullName evidence="1">Uncharacterized protein</fullName>
    </submittedName>
</protein>
<reference evidence="1 2" key="1">
    <citation type="submission" date="2020-04" db="EMBL/GenBank/DDBJ databases">
        <authorList>
            <person name="De Canck E."/>
        </authorList>
    </citation>
    <scope>NUCLEOTIDE SEQUENCE [LARGE SCALE GENOMIC DNA]</scope>
    <source>
        <strain evidence="1 2">LMG 29542</strain>
    </source>
</reference>
<sequence>MDRRTFIATGTWYSTGAWASVWLAPGYGEAAGIAPARITLAFGRPIVALFDATLAQADVFTGYAARRHIPTFDIGDDIGALWHIALAPRVARTPSALIGFTRASDYFVLTRLALRPGRLVAPATEASRPHANAAVSFVICA</sequence>
<evidence type="ECO:0000313" key="2">
    <source>
        <dbReference type="Proteomes" id="UP000494363"/>
    </source>
</evidence>
<proteinExistence type="predicted"/>
<evidence type="ECO:0000313" key="1">
    <source>
        <dbReference type="EMBL" id="CAB3758948.1"/>
    </source>
</evidence>
<dbReference type="RefSeq" id="WP_175227683.1">
    <property type="nucleotide sequence ID" value="NZ_CADIKH010000014.1"/>
</dbReference>
<name>A0A6J5DXY2_9BURK</name>
<dbReference type="EMBL" id="CADIKH010000014">
    <property type="protein sequence ID" value="CAB3758948.1"/>
    <property type="molecule type" value="Genomic_DNA"/>
</dbReference>
<keyword evidence="2" id="KW-1185">Reference proteome</keyword>
<dbReference type="AlphaFoldDB" id="A0A6J5DXY2"/>